<keyword evidence="9" id="KW-1185">Reference proteome</keyword>
<feature type="domain" description="Alanine racemase C-terminal" evidence="6">
    <location>
        <begin position="235"/>
        <end position="357"/>
    </location>
</feature>
<evidence type="ECO:0000256" key="2">
    <source>
        <dbReference type="ARBA" id="ARBA00022898"/>
    </source>
</evidence>
<dbReference type="InterPro" id="IPR001608">
    <property type="entry name" value="Ala_racemase_N"/>
</dbReference>
<name>A0A1D4N7D1_9STAP</name>
<keyword evidence="2 4" id="KW-0663">Pyridoxal phosphate</keyword>
<feature type="binding site" evidence="5">
    <location>
        <position position="303"/>
    </location>
    <ligand>
        <name>substrate</name>
    </ligand>
</feature>
<dbReference type="SMART" id="SM01005">
    <property type="entry name" value="Ala_racemase_C"/>
    <property type="match status" value="1"/>
</dbReference>
<dbReference type="GO" id="GO:0030170">
    <property type="term" value="F:pyridoxal phosphate binding"/>
    <property type="evidence" value="ECO:0007669"/>
    <property type="project" value="TreeGrafter"/>
</dbReference>
<dbReference type="EC" id="5.1.1.1" evidence="7"/>
<keyword evidence="3 7" id="KW-0413">Isomerase</keyword>
<evidence type="ECO:0000256" key="1">
    <source>
        <dbReference type="ARBA" id="ARBA00001933"/>
    </source>
</evidence>
<dbReference type="InterPro" id="IPR009006">
    <property type="entry name" value="Ala_racemase/Decarboxylase_C"/>
</dbReference>
<dbReference type="GO" id="GO:0005829">
    <property type="term" value="C:cytosol"/>
    <property type="evidence" value="ECO:0007669"/>
    <property type="project" value="TreeGrafter"/>
</dbReference>
<dbReference type="AlphaFoldDB" id="A0A1D4N7D1"/>
<accession>A0A1D4N7D1</accession>
<evidence type="ECO:0000313" key="7">
    <source>
        <dbReference type="EMBL" id="SCT06622.1"/>
    </source>
</evidence>
<feature type="binding site" evidence="5">
    <location>
        <position position="122"/>
    </location>
    <ligand>
        <name>substrate</name>
    </ligand>
</feature>
<evidence type="ECO:0000259" key="6">
    <source>
        <dbReference type="SMART" id="SM01005"/>
    </source>
</evidence>
<dbReference type="InterPro" id="IPR029066">
    <property type="entry name" value="PLP-binding_barrel"/>
</dbReference>
<proteinExistence type="predicted"/>
<evidence type="ECO:0000256" key="5">
    <source>
        <dbReference type="PIRSR" id="PIRSR600821-52"/>
    </source>
</evidence>
<evidence type="ECO:0000256" key="3">
    <source>
        <dbReference type="ARBA" id="ARBA00023235"/>
    </source>
</evidence>
<dbReference type="PRINTS" id="PR00992">
    <property type="entry name" value="ALARACEMASE"/>
</dbReference>
<dbReference type="RefSeq" id="WP_069996513.1">
    <property type="nucleotide sequence ID" value="NZ_FMPG01000006.1"/>
</dbReference>
<comment type="cofactor">
    <cofactor evidence="1 4">
        <name>pyridoxal 5'-phosphate</name>
        <dbReference type="ChEBI" id="CHEBI:597326"/>
    </cofactor>
</comment>
<dbReference type="Gene3D" id="2.40.37.10">
    <property type="entry name" value="Lyase, Ornithine Decarboxylase, Chain A, domain 1"/>
    <property type="match status" value="1"/>
</dbReference>
<dbReference type="GO" id="GO:0008784">
    <property type="term" value="F:alanine racemase activity"/>
    <property type="evidence" value="ECO:0007669"/>
    <property type="project" value="UniProtKB-EC"/>
</dbReference>
<dbReference type="OrthoDB" id="9813814at2"/>
<dbReference type="GO" id="GO:0030632">
    <property type="term" value="P:D-alanine biosynthetic process"/>
    <property type="evidence" value="ECO:0007669"/>
    <property type="project" value="TreeGrafter"/>
</dbReference>
<dbReference type="PANTHER" id="PTHR30511:SF0">
    <property type="entry name" value="ALANINE RACEMASE, CATABOLIC-RELATED"/>
    <property type="match status" value="1"/>
</dbReference>
<reference evidence="8 9" key="1">
    <citation type="submission" date="2016-09" db="EMBL/GenBank/DDBJ databases">
        <authorList>
            <consortium name="Pathogen Informatics"/>
            <person name="Sun Q."/>
            <person name="Inoue M."/>
        </authorList>
    </citation>
    <scope>NUCLEOTIDE SEQUENCE [LARGE SCALE GENOMIC DNA]</scope>
    <source>
        <strain evidence="8 9">82C</strain>
    </source>
</reference>
<evidence type="ECO:0000313" key="10">
    <source>
        <dbReference type="Proteomes" id="UP000095768"/>
    </source>
</evidence>
<dbReference type="SUPFAM" id="SSF51419">
    <property type="entry name" value="PLP-binding barrel"/>
    <property type="match status" value="1"/>
</dbReference>
<dbReference type="Gene3D" id="3.20.20.10">
    <property type="entry name" value="Alanine racemase"/>
    <property type="match status" value="1"/>
</dbReference>
<gene>
    <name evidence="7" type="primary">alr2</name>
    <name evidence="7" type="ORF">SAMEA2297795_01718</name>
    <name evidence="8" type="ORF">SAMEA2297796_02382</name>
</gene>
<dbReference type="InterPro" id="IPR000821">
    <property type="entry name" value="Ala_racemase"/>
</dbReference>
<dbReference type="EMBL" id="FMPG01000006">
    <property type="protein sequence ID" value="SCT06622.1"/>
    <property type="molecule type" value="Genomic_DNA"/>
</dbReference>
<dbReference type="Proteomes" id="UP000095412">
    <property type="component" value="Unassembled WGS sequence"/>
</dbReference>
<evidence type="ECO:0000313" key="9">
    <source>
        <dbReference type="Proteomes" id="UP000095412"/>
    </source>
</evidence>
<dbReference type="SUPFAM" id="SSF50621">
    <property type="entry name" value="Alanine racemase C-terminal domain-like"/>
    <property type="match status" value="1"/>
</dbReference>
<dbReference type="Pfam" id="PF01168">
    <property type="entry name" value="Ala_racemase_N"/>
    <property type="match status" value="1"/>
</dbReference>
<dbReference type="GO" id="GO:0009252">
    <property type="term" value="P:peptidoglycan biosynthetic process"/>
    <property type="evidence" value="ECO:0007669"/>
    <property type="project" value="TreeGrafter"/>
</dbReference>
<sequence>MTAIWSVDTAMFCENAKRVKQDNNIMAVVKNHAYHYGLEFAIEQFSKIGIDTFSTTSLKEAMCIRKLAPNATIFLMNAVYDFDLLREYRIQMTLPSLSFYYEHFNDLYDIAIHLEFENLLHRSGLKSIDEIKEVLQHHRQNQQSRKMHITGLWTHFGYADEFDVPDYQIERDAWIEIVDTLIADGYTFDMIHAQNSASYFRENSVLKHHTHARVGIALYGSRPYQSITEESIQQSLTVKGNVIQVREVNKGDYCGYSFAFEVIKDHTKLAVVDIGYGDGILKSRAKHEALINGKRYPIRALMMSHMFVEVDDGIHARDEVILYNKDIRVDEFTFKGVGANSEQLSAMNHHSLIKEYR</sequence>
<dbReference type="InterPro" id="IPR011079">
    <property type="entry name" value="Ala_racemase_C"/>
</dbReference>
<feature type="modified residue" description="N6-(pyridoxal phosphate)lysine" evidence="4">
    <location>
        <position position="30"/>
    </location>
</feature>
<dbReference type="Proteomes" id="UP000095768">
    <property type="component" value="Unassembled WGS sequence"/>
</dbReference>
<evidence type="ECO:0000256" key="4">
    <source>
        <dbReference type="PIRSR" id="PIRSR600821-50"/>
    </source>
</evidence>
<dbReference type="EMBL" id="FMPI01000025">
    <property type="protein sequence ID" value="SCT42528.1"/>
    <property type="molecule type" value="Genomic_DNA"/>
</dbReference>
<dbReference type="Pfam" id="PF00842">
    <property type="entry name" value="Ala_racemase_C"/>
    <property type="match status" value="1"/>
</dbReference>
<dbReference type="PANTHER" id="PTHR30511">
    <property type="entry name" value="ALANINE RACEMASE"/>
    <property type="match status" value="1"/>
</dbReference>
<protein>
    <submittedName>
        <fullName evidence="7">Alanine racemase</fullName>
        <ecNumber evidence="7">5.1.1.1</ecNumber>
    </submittedName>
</protein>
<evidence type="ECO:0000313" key="8">
    <source>
        <dbReference type="EMBL" id="SCT42528.1"/>
    </source>
</evidence>
<reference evidence="7 10" key="2">
    <citation type="submission" date="2016-09" db="EMBL/GenBank/DDBJ databases">
        <authorList>
            <consortium name="Pathogen Informatics"/>
        </authorList>
    </citation>
    <scope>NUCLEOTIDE SEQUENCE [LARGE SCALE GENOMIC DNA]</scope>
    <source>
        <strain evidence="7 10">82B</strain>
    </source>
</reference>
<organism evidence="7 10">
    <name type="scientific">Staphylococcus caeli</name>
    <dbReference type="NCBI Taxonomy" id="2201815"/>
    <lineage>
        <taxon>Bacteria</taxon>
        <taxon>Bacillati</taxon>
        <taxon>Bacillota</taxon>
        <taxon>Bacilli</taxon>
        <taxon>Bacillales</taxon>
        <taxon>Staphylococcaceae</taxon>
        <taxon>Staphylococcus</taxon>
    </lineage>
</organism>